<sequence length="221" mass="25840">MYILKKSYYAIIPANVRYDQEITPNAKLLYGEITALCNEKGYCWASNSYFADLYGVSKVSISKWINQLVDNGYLTSEIQYKDGSKEIFNRYLRIVNVPIKEKFNTPIKDKFKDNNTVINNTTNNTLDIPFVEIVTYLNDVANTNYRHATKKTKDLIKARWNEGFRLNDFKTVIDIKTKEWLSDNKMNMYLRPETLFGTKFESYLNQKGGVKTETDQYSNLF</sequence>
<organism evidence="2 3">
    <name type="scientific">Lederbergia citrisecunda</name>
    <dbReference type="NCBI Taxonomy" id="2833583"/>
    <lineage>
        <taxon>Bacteria</taxon>
        <taxon>Bacillati</taxon>
        <taxon>Bacillota</taxon>
        <taxon>Bacilli</taxon>
        <taxon>Bacillales</taxon>
        <taxon>Bacillaceae</taxon>
        <taxon>Lederbergia</taxon>
    </lineage>
</organism>
<dbReference type="EMBL" id="JAGYPJ010000001">
    <property type="protein sequence ID" value="MBS4200303.1"/>
    <property type="molecule type" value="Genomic_DNA"/>
</dbReference>
<name>A0A942TMY5_9BACI</name>
<dbReference type="InterPro" id="IPR036388">
    <property type="entry name" value="WH-like_DNA-bd_sf"/>
</dbReference>
<feature type="domain" description="Phage conserved hypothetical protein C-terminal" evidence="1">
    <location>
        <begin position="133"/>
        <end position="205"/>
    </location>
</feature>
<evidence type="ECO:0000259" key="1">
    <source>
        <dbReference type="Pfam" id="PF09524"/>
    </source>
</evidence>
<dbReference type="Gene3D" id="1.10.10.10">
    <property type="entry name" value="Winged helix-like DNA-binding domain superfamily/Winged helix DNA-binding domain"/>
    <property type="match status" value="1"/>
</dbReference>
<dbReference type="InterPro" id="IPR011741">
    <property type="entry name" value="Phg_2220_C"/>
</dbReference>
<accession>A0A942TMY5</accession>
<evidence type="ECO:0000313" key="2">
    <source>
        <dbReference type="EMBL" id="MBS4200303.1"/>
    </source>
</evidence>
<dbReference type="Pfam" id="PF13730">
    <property type="entry name" value="HTH_36"/>
    <property type="match status" value="1"/>
</dbReference>
<comment type="caution">
    <text evidence="2">The sequence shown here is derived from an EMBL/GenBank/DDBJ whole genome shotgun (WGS) entry which is preliminary data.</text>
</comment>
<evidence type="ECO:0000313" key="3">
    <source>
        <dbReference type="Proteomes" id="UP000682713"/>
    </source>
</evidence>
<dbReference type="Proteomes" id="UP000682713">
    <property type="component" value="Unassembled WGS sequence"/>
</dbReference>
<protein>
    <submittedName>
        <fullName evidence="2">Conserved phage C-terminal domain-containing protein</fullName>
    </submittedName>
</protein>
<dbReference type="AlphaFoldDB" id="A0A942TMY5"/>
<proteinExistence type="predicted"/>
<gene>
    <name evidence="2" type="ORF">KHA93_11740</name>
</gene>
<keyword evidence="3" id="KW-1185">Reference proteome</keyword>
<dbReference type="Pfam" id="PF09524">
    <property type="entry name" value="Phg_2220_C"/>
    <property type="match status" value="1"/>
</dbReference>
<reference evidence="2 3" key="1">
    <citation type="submission" date="2021-05" db="EMBL/GenBank/DDBJ databases">
        <title>Novel Bacillus species.</title>
        <authorList>
            <person name="Liu G."/>
        </authorList>
    </citation>
    <scope>NUCLEOTIDE SEQUENCE [LARGE SCALE GENOMIC DNA]</scope>
    <source>
        <strain evidence="2 3">FJAT-49732</strain>
    </source>
</reference>
<dbReference type="NCBIfam" id="TIGR02220">
    <property type="entry name" value="phg_TIGR02220"/>
    <property type="match status" value="1"/>
</dbReference>